<keyword evidence="2" id="KW-1185">Reference proteome</keyword>
<dbReference type="Proteomes" id="UP001241377">
    <property type="component" value="Unassembled WGS sequence"/>
</dbReference>
<accession>A0ACC2W2Q2</accession>
<proteinExistence type="predicted"/>
<gene>
    <name evidence="1" type="ORF">QFC19_003350</name>
</gene>
<comment type="caution">
    <text evidence="1">The sequence shown here is derived from an EMBL/GenBank/DDBJ whole genome shotgun (WGS) entry which is preliminary data.</text>
</comment>
<evidence type="ECO:0000313" key="2">
    <source>
        <dbReference type="Proteomes" id="UP001241377"/>
    </source>
</evidence>
<sequence>MESARKDQIVYRFYVKTLGVLTDARLEFPAGDVRVDKWVSPLRVVGRRAGSTQPDNPRPQFNLPLPDHELFRPELAPYRAISTTPSSSVHVAPLQDTPAASLAPPLLIAFTLDASAIPAGDRLYWRPSTSPEAKVAVDLGSDRKGKRRRATSDPSTADDTHGIILERWTLRNLSAPASSPNSSSASYRAGIAHFRDLHTYLSELPLHPLIRRIRDRQSGEQGLTVGLKVWSAEGMEESERGLEEAWDRMEQGLVPLHVPIDHLSSPRENTSHSAAVLQHVFPPVILGNGQFELSVEARRDVDFWLDADTESAESDDDDATRLLTQQEYFTPTIRHDSTPFPRHTSHPTAANSRDQKNPVHLAPAVQGSVPAGLSATRPTGPLSSSRTRSLSKPNNNNNDDDDEVADQRNKLPAEYTATAAATSTGKWASPEQLPFAVSPNASSGSFGSTRYGPLQDRASLFPFLCRVCVSSSPIPAGHISRRYSGLGGVGSESGMRSSPLSAGASGGGGGGGGIGLGIVSRSTSAGGGFAPSGTSYDRPSSFHRPSSYLSHSGGRSFTQIGPLGAGANPSSYGGTSDHSRPRLQSLLSSHSGLAAAAAGASPSTPPLVGSTGSRQSSSFSLTTNYMNAVSGGGGGRSGSSRALPINLQDSPTPPIPETHESGDDTDAAGVSVGGGGVGGSSVRPGTSFGASSRNLRRYSSSFGQQQPPQLQQQQQQRKGTPLDGGSTTSSGDMMFGGTSVGGGLAGGESRRTSARGSFDSGGMRRPSVTSLSRLHAAPTPTDRDDIHDFLRTLDLMAQAPSSTSDTSDSLSASRAHSGRDTGKDQPSSGTSSTVYRKPLTKSQLDDTLRRMAGSYTPPFPLPSIPGTGMSPRVPSLSRPTGLPPLSLPLTTLDRSSGTPPQAISQRHSSSVKSSSPLAGEPIRANRIRSSLDTTASHSESTSAASATSSVREQVVEPLTFGKTRSGACDKPSEDGVRGESRRGTVLLRGGFGQFAPAPPSREHSPLAHVGSASPVGSTKFLQSPRRTTDRDVGFQAESERGVRSHDNGTSSRVTAPILSAGAQPLDQGVRSWTHRRVIGNNEGEADRDPPRGAARSTLYTAPASLESRRQRGTRDAMWASDDEDEYSRATPFSDAVNHPQTRQSGMPSTRRKTSDDGDDSIVGNLEMSGA</sequence>
<dbReference type="EMBL" id="JASBWR010000031">
    <property type="protein sequence ID" value="KAJ9106014.1"/>
    <property type="molecule type" value="Genomic_DNA"/>
</dbReference>
<reference evidence="1" key="1">
    <citation type="submission" date="2023-04" db="EMBL/GenBank/DDBJ databases">
        <title>Draft Genome sequencing of Naganishia species isolated from polar environments using Oxford Nanopore Technology.</title>
        <authorList>
            <person name="Leo P."/>
            <person name="Venkateswaran K."/>
        </authorList>
    </citation>
    <scope>NUCLEOTIDE SEQUENCE</scope>
    <source>
        <strain evidence="1">MNA-CCFEE 5261</strain>
    </source>
</reference>
<protein>
    <submittedName>
        <fullName evidence="1">Uncharacterized protein</fullName>
    </submittedName>
</protein>
<name>A0ACC2W2Q2_9TREE</name>
<organism evidence="1 2">
    <name type="scientific">Naganishia cerealis</name>
    <dbReference type="NCBI Taxonomy" id="610337"/>
    <lineage>
        <taxon>Eukaryota</taxon>
        <taxon>Fungi</taxon>
        <taxon>Dikarya</taxon>
        <taxon>Basidiomycota</taxon>
        <taxon>Agaricomycotina</taxon>
        <taxon>Tremellomycetes</taxon>
        <taxon>Filobasidiales</taxon>
        <taxon>Filobasidiaceae</taxon>
        <taxon>Naganishia</taxon>
    </lineage>
</organism>
<evidence type="ECO:0000313" key="1">
    <source>
        <dbReference type="EMBL" id="KAJ9106014.1"/>
    </source>
</evidence>